<name>A0A6P6W1S2_COFAR</name>
<dbReference type="Proteomes" id="UP001652660">
    <property type="component" value="Chromosome 2e"/>
</dbReference>
<dbReference type="Gene3D" id="1.10.1280.10">
    <property type="entry name" value="Di-copper center containing domain from catechol oxidase"/>
    <property type="match status" value="1"/>
</dbReference>
<dbReference type="GO" id="GO:0016491">
    <property type="term" value="F:oxidoreductase activity"/>
    <property type="evidence" value="ECO:0007669"/>
    <property type="project" value="InterPro"/>
</dbReference>
<keyword evidence="1" id="KW-0479">Metal-binding</keyword>
<dbReference type="GeneID" id="113729201"/>
<keyword evidence="2" id="KW-0186">Copper</keyword>
<evidence type="ECO:0000256" key="3">
    <source>
        <dbReference type="SAM" id="MobiDB-lite"/>
    </source>
</evidence>
<dbReference type="InterPro" id="IPR002227">
    <property type="entry name" value="Tyrosinase_Cu-bd"/>
</dbReference>
<dbReference type="InterPro" id="IPR050316">
    <property type="entry name" value="Tyrosinase/Hemocyanin"/>
</dbReference>
<evidence type="ECO:0000259" key="4">
    <source>
        <dbReference type="Pfam" id="PF00264"/>
    </source>
</evidence>
<dbReference type="RefSeq" id="XP_027109324.1">
    <property type="nucleotide sequence ID" value="XM_027253523.1"/>
</dbReference>
<gene>
    <name evidence="6" type="primary">LOC113729201</name>
</gene>
<dbReference type="Pfam" id="PF00264">
    <property type="entry name" value="Tyrosinase"/>
    <property type="match status" value="1"/>
</dbReference>
<dbReference type="PANTHER" id="PTHR11474:SF76">
    <property type="entry name" value="SHKT DOMAIN-CONTAINING PROTEIN"/>
    <property type="match status" value="1"/>
</dbReference>
<dbReference type="OrthoDB" id="6132182at2759"/>
<evidence type="ECO:0000313" key="5">
    <source>
        <dbReference type="Proteomes" id="UP001652660"/>
    </source>
</evidence>
<feature type="region of interest" description="Disordered" evidence="3">
    <location>
        <begin position="203"/>
        <end position="256"/>
    </location>
</feature>
<dbReference type="GO" id="GO:0046872">
    <property type="term" value="F:metal ion binding"/>
    <property type="evidence" value="ECO:0007669"/>
    <property type="project" value="UniProtKB-KW"/>
</dbReference>
<dbReference type="InterPro" id="IPR008922">
    <property type="entry name" value="Di-copper_centre_dom_sf"/>
</dbReference>
<reference evidence="5" key="1">
    <citation type="journal article" date="2025" name="Foods">
        <title>Unveiling the Microbial Signatures of Arabica Coffee Cherries: Insights into Ripeness Specific Diversity, Functional Traits, and Implications for Quality and Safety.</title>
        <authorList>
            <consortium name="RefSeq"/>
            <person name="Tenea G.N."/>
            <person name="Cifuentes V."/>
            <person name="Reyes P."/>
            <person name="Cevallos-Vallejos M."/>
        </authorList>
    </citation>
    <scope>NUCLEOTIDE SEQUENCE [LARGE SCALE GENOMIC DNA]</scope>
</reference>
<feature type="domain" description="Tyrosinase copper-binding" evidence="4">
    <location>
        <begin position="97"/>
        <end position="244"/>
    </location>
</feature>
<dbReference type="PANTHER" id="PTHR11474">
    <property type="entry name" value="TYROSINASE FAMILY MEMBER"/>
    <property type="match status" value="1"/>
</dbReference>
<evidence type="ECO:0000313" key="6">
    <source>
        <dbReference type="RefSeq" id="XP_027109324.1"/>
    </source>
</evidence>
<reference evidence="6" key="2">
    <citation type="submission" date="2025-08" db="UniProtKB">
        <authorList>
            <consortium name="RefSeq"/>
        </authorList>
    </citation>
    <scope>IDENTIFICATION</scope>
    <source>
        <tissue evidence="6">Leaves</tissue>
    </source>
</reference>
<sequence>MCYLALDIGGGLYGASTFGGNPSAFAAPLSPTFTACHDASDPDNKEIDYCPPSATAADITDFVPTAPSVIATRPAAHLVDLFEKVQEGHRENEESKWYLYFFEKICQNLINDDTFALPFWNWDNPPAMFLPAIFKDSPSPLYDSKRNPTHLNTVIDMCWEGTDSTDNTIKVIRNHLCHMYRQMVAQSTTPCGFFGKAFRAGETSDPGDGSIETSPHTNVRRWTGDPNESHEEDMGSFYSAGRDPRKQSKRTLRKQP</sequence>
<evidence type="ECO:0000256" key="2">
    <source>
        <dbReference type="ARBA" id="ARBA00023008"/>
    </source>
</evidence>
<accession>A0A6P6W1S2</accession>
<evidence type="ECO:0000256" key="1">
    <source>
        <dbReference type="ARBA" id="ARBA00022723"/>
    </source>
</evidence>
<dbReference type="SUPFAM" id="SSF48056">
    <property type="entry name" value="Di-copper centre-containing domain"/>
    <property type="match status" value="1"/>
</dbReference>
<proteinExistence type="predicted"/>
<feature type="compositionally biased region" description="Basic residues" evidence="3">
    <location>
        <begin position="247"/>
        <end position="256"/>
    </location>
</feature>
<organism evidence="5 6">
    <name type="scientific">Coffea arabica</name>
    <name type="common">Arabian coffee</name>
    <dbReference type="NCBI Taxonomy" id="13443"/>
    <lineage>
        <taxon>Eukaryota</taxon>
        <taxon>Viridiplantae</taxon>
        <taxon>Streptophyta</taxon>
        <taxon>Embryophyta</taxon>
        <taxon>Tracheophyta</taxon>
        <taxon>Spermatophyta</taxon>
        <taxon>Magnoliopsida</taxon>
        <taxon>eudicotyledons</taxon>
        <taxon>Gunneridae</taxon>
        <taxon>Pentapetalae</taxon>
        <taxon>asterids</taxon>
        <taxon>lamiids</taxon>
        <taxon>Gentianales</taxon>
        <taxon>Rubiaceae</taxon>
        <taxon>Ixoroideae</taxon>
        <taxon>Gardenieae complex</taxon>
        <taxon>Bertiereae - Coffeeae clade</taxon>
        <taxon>Coffeeae</taxon>
        <taxon>Coffea</taxon>
    </lineage>
</organism>
<keyword evidence="5" id="KW-1185">Reference proteome</keyword>
<dbReference type="AlphaFoldDB" id="A0A6P6W1S2"/>
<protein>
    <submittedName>
        <fullName evidence="6">Polyphenol oxidase, chloroplastic-like</fullName>
    </submittedName>
</protein>